<comment type="caution">
    <text evidence="9">The sequence shown here is derived from an EMBL/GenBank/DDBJ whole genome shotgun (WGS) entry which is preliminary data.</text>
</comment>
<evidence type="ECO:0000259" key="8">
    <source>
        <dbReference type="PROSITE" id="PS50850"/>
    </source>
</evidence>
<feature type="transmembrane region" description="Helical" evidence="7">
    <location>
        <begin position="382"/>
        <end position="405"/>
    </location>
</feature>
<comment type="subcellular location">
    <subcellularLocation>
        <location evidence="1">Cell membrane</location>
        <topology evidence="1">Multi-pass membrane protein</topology>
    </subcellularLocation>
</comment>
<dbReference type="Pfam" id="PF05977">
    <property type="entry name" value="MFS_3"/>
    <property type="match status" value="1"/>
</dbReference>
<dbReference type="GO" id="GO:0022857">
    <property type="term" value="F:transmembrane transporter activity"/>
    <property type="evidence" value="ECO:0007669"/>
    <property type="project" value="InterPro"/>
</dbReference>
<keyword evidence="6 7" id="KW-0472">Membrane</keyword>
<proteinExistence type="predicted"/>
<dbReference type="EMBL" id="JAAVLX010000005">
    <property type="protein sequence ID" value="NOJ41499.1"/>
    <property type="molecule type" value="Genomic_DNA"/>
</dbReference>
<keyword evidence="10" id="KW-1185">Reference proteome</keyword>
<dbReference type="CDD" id="cd06173">
    <property type="entry name" value="MFS_MefA_like"/>
    <property type="match status" value="1"/>
</dbReference>
<evidence type="ECO:0000256" key="3">
    <source>
        <dbReference type="ARBA" id="ARBA00022475"/>
    </source>
</evidence>
<name>A0A7Y4GT29_9BRAD</name>
<dbReference type="PANTHER" id="PTHR23513:SF11">
    <property type="entry name" value="STAPHYLOFERRIN A TRANSPORTER"/>
    <property type="match status" value="1"/>
</dbReference>
<gene>
    <name evidence="9" type="ORF">HCN58_18160</name>
</gene>
<evidence type="ECO:0000256" key="1">
    <source>
        <dbReference type="ARBA" id="ARBA00004651"/>
    </source>
</evidence>
<evidence type="ECO:0000256" key="7">
    <source>
        <dbReference type="SAM" id="Phobius"/>
    </source>
</evidence>
<feature type="transmembrane region" description="Helical" evidence="7">
    <location>
        <begin position="298"/>
        <end position="315"/>
    </location>
</feature>
<dbReference type="InterPro" id="IPR020846">
    <property type="entry name" value="MFS_dom"/>
</dbReference>
<feature type="transmembrane region" description="Helical" evidence="7">
    <location>
        <begin position="27"/>
        <end position="48"/>
    </location>
</feature>
<feature type="transmembrane region" description="Helical" evidence="7">
    <location>
        <begin position="173"/>
        <end position="201"/>
    </location>
</feature>
<keyword evidence="3" id="KW-1003">Cell membrane</keyword>
<feature type="transmembrane region" description="Helical" evidence="7">
    <location>
        <begin position="356"/>
        <end position="376"/>
    </location>
</feature>
<evidence type="ECO:0000256" key="4">
    <source>
        <dbReference type="ARBA" id="ARBA00022692"/>
    </source>
</evidence>
<feature type="domain" description="Major facilitator superfamily (MFS) profile" evidence="8">
    <location>
        <begin position="23"/>
        <end position="410"/>
    </location>
</feature>
<evidence type="ECO:0000256" key="2">
    <source>
        <dbReference type="ARBA" id="ARBA00022448"/>
    </source>
</evidence>
<dbReference type="InterPro" id="IPR010290">
    <property type="entry name" value="TM_effector"/>
</dbReference>
<organism evidence="9 10">
    <name type="scientific">Bradyrhizobium australiense</name>
    <dbReference type="NCBI Taxonomy" id="2721161"/>
    <lineage>
        <taxon>Bacteria</taxon>
        <taxon>Pseudomonadati</taxon>
        <taxon>Pseudomonadota</taxon>
        <taxon>Alphaproteobacteria</taxon>
        <taxon>Hyphomicrobiales</taxon>
        <taxon>Nitrobacteraceae</taxon>
        <taxon>Bradyrhizobium</taxon>
    </lineage>
</organism>
<sequence>MTELPQSQTFSADSITAPFHHVTFRRIWLASLFSNLGALIRGVGAAWAMTQMTSSADKVALVQTALMLPVMLISMPAGAIADMHDRRIVMLFSLGIALAGAAALTALAWLGLVTPNLLLALCFVVGSGVALMDPAWQSSVSEQVPSETLPAAVALNSISYNIARSVGPAIGGIVVVTAGAVAAFALNALLYLPLMLALFLWKPFSEPSRLPPERFNRAIVTGVRYIANSPSIKIVLTRSMVTGAIGGAIIALMPLVARDLLHGDAQTYGIMLSAFGLGAVIGALNLTEVRKRMSGEAAIRACALSMGCAIAAVALSREPVLTTAALFLAGAVWMMAWALFNIGVQLSAPRWVAGRSLAAYQAASSGGIAVGSWGWGHLTDAAGVQTALLVSAALMLVSPLLGLWWRMPRVGAWGEEAEVLEDPEVRLTLTGRSGPLVVEIEYRVTQGNARSFHNVMQDVQLFRQRNGAYGWSIARDIADPELWTERYHCPTWLDYLRQRNRSTPSERAIEQQAIAFHIGPEPVRVRRMLERPFGSVRWKENVSAAFGKQEISRF</sequence>
<keyword evidence="5 7" id="KW-1133">Transmembrane helix</keyword>
<accession>A0A7Y4GT29</accession>
<dbReference type="PANTHER" id="PTHR23513">
    <property type="entry name" value="INTEGRAL MEMBRANE EFFLUX PROTEIN-RELATED"/>
    <property type="match status" value="1"/>
</dbReference>
<dbReference type="Proteomes" id="UP000544122">
    <property type="component" value="Unassembled WGS sequence"/>
</dbReference>
<evidence type="ECO:0000313" key="10">
    <source>
        <dbReference type="Proteomes" id="UP000544122"/>
    </source>
</evidence>
<feature type="transmembrane region" description="Helical" evidence="7">
    <location>
        <begin position="235"/>
        <end position="256"/>
    </location>
</feature>
<reference evidence="9 10" key="1">
    <citation type="submission" date="2020-03" db="EMBL/GenBank/DDBJ databases">
        <title>Bradyrhizobium diversity isolated from nodules of Indigofera sp.</title>
        <authorList>
            <person name="Klepa M."/>
            <person name="Helene L."/>
            <person name="Hungria M."/>
        </authorList>
    </citation>
    <scope>NUCLEOTIDE SEQUENCE [LARGE SCALE GENOMIC DNA]</scope>
    <source>
        <strain evidence="9 10">WSM 1791</strain>
    </source>
</reference>
<dbReference type="GO" id="GO:0005886">
    <property type="term" value="C:plasma membrane"/>
    <property type="evidence" value="ECO:0007669"/>
    <property type="project" value="UniProtKB-SubCell"/>
</dbReference>
<dbReference type="RefSeq" id="WP_171580745.1">
    <property type="nucleotide sequence ID" value="NZ_JAAVLX010000005.1"/>
</dbReference>
<feature type="transmembrane region" description="Helical" evidence="7">
    <location>
        <begin position="268"/>
        <end position="286"/>
    </location>
</feature>
<evidence type="ECO:0000256" key="5">
    <source>
        <dbReference type="ARBA" id="ARBA00022989"/>
    </source>
</evidence>
<feature type="transmembrane region" description="Helical" evidence="7">
    <location>
        <begin position="321"/>
        <end position="344"/>
    </location>
</feature>
<protein>
    <submittedName>
        <fullName evidence="9">MFS transporter</fullName>
    </submittedName>
</protein>
<keyword evidence="2" id="KW-0813">Transport</keyword>
<dbReference type="PROSITE" id="PS50850">
    <property type="entry name" value="MFS"/>
    <property type="match status" value="1"/>
</dbReference>
<dbReference type="AlphaFoldDB" id="A0A7Y4GT29"/>
<evidence type="ECO:0000256" key="6">
    <source>
        <dbReference type="ARBA" id="ARBA00023136"/>
    </source>
</evidence>
<feature type="transmembrane region" description="Helical" evidence="7">
    <location>
        <begin position="60"/>
        <end position="81"/>
    </location>
</feature>
<dbReference type="SUPFAM" id="SSF103473">
    <property type="entry name" value="MFS general substrate transporter"/>
    <property type="match status" value="1"/>
</dbReference>
<evidence type="ECO:0000313" key="9">
    <source>
        <dbReference type="EMBL" id="NOJ41499.1"/>
    </source>
</evidence>
<dbReference type="Gene3D" id="1.20.1250.20">
    <property type="entry name" value="MFS general substrate transporter like domains"/>
    <property type="match status" value="1"/>
</dbReference>
<dbReference type="InterPro" id="IPR036259">
    <property type="entry name" value="MFS_trans_sf"/>
</dbReference>
<feature type="transmembrane region" description="Helical" evidence="7">
    <location>
        <begin position="88"/>
        <end position="111"/>
    </location>
</feature>
<keyword evidence="4 7" id="KW-0812">Transmembrane</keyword>